<gene>
    <name evidence="3" type="ORF">GXP70_14100</name>
</gene>
<organism evidence="3 4">
    <name type="scientific">Paenibacillus lycopersici</name>
    <dbReference type="NCBI Taxonomy" id="2704462"/>
    <lineage>
        <taxon>Bacteria</taxon>
        <taxon>Bacillati</taxon>
        <taxon>Bacillota</taxon>
        <taxon>Bacilli</taxon>
        <taxon>Bacillales</taxon>
        <taxon>Paenibacillaceae</taxon>
        <taxon>Paenibacillus</taxon>
    </lineage>
</organism>
<dbReference type="CDD" id="cd08547">
    <property type="entry name" value="Type_II_cohesin"/>
    <property type="match status" value="1"/>
</dbReference>
<dbReference type="Pfam" id="PF00754">
    <property type="entry name" value="F5_F8_type_C"/>
    <property type="match status" value="1"/>
</dbReference>
<evidence type="ECO:0000313" key="4">
    <source>
        <dbReference type="Proteomes" id="UP000476064"/>
    </source>
</evidence>
<protein>
    <recommendedName>
        <fullName evidence="2">F5/8 type C domain-containing protein</fullName>
    </recommendedName>
</protein>
<dbReference type="Pfam" id="PF00963">
    <property type="entry name" value="Cohesin"/>
    <property type="match status" value="1"/>
</dbReference>
<name>A0A6C0FV02_9BACL</name>
<feature type="signal peptide" evidence="1">
    <location>
        <begin position="1"/>
        <end position="31"/>
    </location>
</feature>
<evidence type="ECO:0000256" key="1">
    <source>
        <dbReference type="SAM" id="SignalP"/>
    </source>
</evidence>
<dbReference type="Proteomes" id="UP000476064">
    <property type="component" value="Chromosome"/>
</dbReference>
<dbReference type="EMBL" id="CP048209">
    <property type="protein sequence ID" value="QHT60968.1"/>
    <property type="molecule type" value="Genomic_DNA"/>
</dbReference>
<dbReference type="PROSITE" id="PS50022">
    <property type="entry name" value="FA58C_3"/>
    <property type="match status" value="1"/>
</dbReference>
<dbReference type="InterPro" id="IPR008979">
    <property type="entry name" value="Galactose-bd-like_sf"/>
</dbReference>
<dbReference type="InterPro" id="IPR008965">
    <property type="entry name" value="CBM2/CBM3_carb-bd_dom_sf"/>
</dbReference>
<dbReference type="Gene3D" id="1.10.1330.10">
    <property type="entry name" value="Dockerin domain"/>
    <property type="match status" value="1"/>
</dbReference>
<feature type="domain" description="F5/8 type C" evidence="2">
    <location>
        <begin position="31"/>
        <end position="176"/>
    </location>
</feature>
<dbReference type="InterPro" id="IPR000421">
    <property type="entry name" value="FA58C"/>
</dbReference>
<dbReference type="AlphaFoldDB" id="A0A6C0FV02"/>
<dbReference type="Gene3D" id="2.60.40.680">
    <property type="match status" value="1"/>
</dbReference>
<dbReference type="InterPro" id="IPR036439">
    <property type="entry name" value="Dockerin_dom_sf"/>
</dbReference>
<keyword evidence="4" id="KW-1185">Reference proteome</keyword>
<dbReference type="Gene3D" id="1.20.1270.90">
    <property type="entry name" value="AF1782-like"/>
    <property type="match status" value="2"/>
</dbReference>
<dbReference type="SUPFAM" id="SSF49785">
    <property type="entry name" value="Galactose-binding domain-like"/>
    <property type="match status" value="1"/>
</dbReference>
<dbReference type="Gene3D" id="2.60.120.260">
    <property type="entry name" value="Galactose-binding domain-like"/>
    <property type="match status" value="1"/>
</dbReference>
<sequence length="559" mass="57022">MTNYGRYFKKTMLALLSATLLASVFASGAFAAGDSGGVTDIDLTHATASASSETGGGWDEGPANAIDGNTYTKWASSPSQDMPQSLVIDLGAAYAGVSEVRYFLGEYEWTGRITSHEIWVSTDNANWTKTYEGVWPNVPGQWRTDDFAPVTARYVKLVATAAGQNETEPAARASATEIRIAYSSVPTEPAVLTGSLTAPSAAAPGQAIDAAIAVSGVSQAYAVGDLVVDYDPSRLEFATTTDDKGSLILAGDAYTSPRSGIVVIGSAVKPAVGQIRLLLARTGSQGISTDGALLQLHGKVKETATAGSAALSVASLSLTQEDVTVTADVTSASVSIAVSIDGSALGAAIEAAQAKHDAAVEGTGIGQYIAGAKAALQDAIDSASAVLHNASATQQQINDAAAALAAAVSDFDAKVITAPANKSELAAAISAAQAKHDASVEGAKIGTYAAGSKSALQAAIDAANVVYASAKPSQAQVNQATGTLNAALQTFLTKLITLVPGETSVTIQDLMLLIKHFGITSSDEDWSAVAAADMFDNGEITIQSLAAVARLILDDWLAQ</sequence>
<dbReference type="KEGG" id="plyc:GXP70_14100"/>
<dbReference type="Pfam" id="PF07554">
    <property type="entry name" value="FIVAR"/>
    <property type="match status" value="2"/>
</dbReference>
<dbReference type="InterPro" id="IPR002102">
    <property type="entry name" value="Cohesin_dom"/>
</dbReference>
<reference evidence="3 4" key="1">
    <citation type="submission" date="2020-01" db="EMBL/GenBank/DDBJ databases">
        <title>Paenibacillus sp. nov., isolated from tomato rhizosphere.</title>
        <authorList>
            <person name="Weon H.-Y."/>
            <person name="Lee S.A."/>
        </authorList>
    </citation>
    <scope>NUCLEOTIDE SEQUENCE [LARGE SCALE GENOMIC DNA]</scope>
    <source>
        <strain evidence="3 4">12200R-189</strain>
    </source>
</reference>
<evidence type="ECO:0000259" key="2">
    <source>
        <dbReference type="PROSITE" id="PS50022"/>
    </source>
</evidence>
<dbReference type="GO" id="GO:0000272">
    <property type="term" value="P:polysaccharide catabolic process"/>
    <property type="evidence" value="ECO:0007669"/>
    <property type="project" value="InterPro"/>
</dbReference>
<dbReference type="RefSeq" id="WP_162357407.1">
    <property type="nucleotide sequence ID" value="NZ_CP048209.1"/>
</dbReference>
<accession>A0A6C0FV02</accession>
<dbReference type="GO" id="GO:0030246">
    <property type="term" value="F:carbohydrate binding"/>
    <property type="evidence" value="ECO:0007669"/>
    <property type="project" value="InterPro"/>
</dbReference>
<dbReference type="SUPFAM" id="SSF49384">
    <property type="entry name" value="Carbohydrate-binding domain"/>
    <property type="match status" value="1"/>
</dbReference>
<feature type="chain" id="PRO_5025360409" description="F5/8 type C domain-containing protein" evidence="1">
    <location>
        <begin position="32"/>
        <end position="559"/>
    </location>
</feature>
<keyword evidence="1" id="KW-0732">Signal</keyword>
<evidence type="ECO:0000313" key="3">
    <source>
        <dbReference type="EMBL" id="QHT60968.1"/>
    </source>
</evidence>
<proteinExistence type="predicted"/>